<protein>
    <submittedName>
        <fullName evidence="1">Uncharacterized protein</fullName>
    </submittedName>
</protein>
<name>A0A7S1ANJ4_NOCSC</name>
<sequence length="568" mass="63914">MLRQGARRVLPRRGSWHSLQDYAIGEANQAEFTNLRTRDAAAKALVGSTASAPKPIDWDAWESKISHKTSFICLKEFHAQQSAILDTILAEDHLAAVKGQEEGWELFDDAVTSCKKSVEKSEDILRNGARALWISFHNPPISLVSQSEWLDADQYWQAFVEKHQFYHNHICSAVEDPESKEYDAKNKADLIKKWETFDGRGTTRQNNKDLGQRPSFEYYDVFRGALVEHMIFYLTKTGGDARFFPENMPVQWFSEIYDSRFKVLNVLQRRKRADHEATWKRQAVHDFHPDDLDHDGEGYWAKLIGRESAATELTVARLMGNFILFSDGYVPVQTGTAAYRALQLDGGRGQFFSLGGDVHALFYKPAGEDLPLPDPTESFNALSDHVAMTGRRFSPGYGEALQIFCDTLESRKEGLGGLWLTAPGETTKDAFLRRLKKSDPAFDIYTAYAEEHSERWSGAKELTVADALAEMPEIERKYNLECAEYDNILFGLSDEFSAASKAEVENLSKLANSGVLATEVDNGNFVALDGATTVKSAALVESMKEFEDQRDKALEVILATKTALDRKK</sequence>
<dbReference type="GO" id="GO:0015986">
    <property type="term" value="P:proton motive force-driven ATP synthesis"/>
    <property type="evidence" value="ECO:0007669"/>
    <property type="project" value="InterPro"/>
</dbReference>
<accession>A0A7S1ANJ4</accession>
<reference evidence="1" key="1">
    <citation type="submission" date="2021-01" db="EMBL/GenBank/DDBJ databases">
        <authorList>
            <person name="Corre E."/>
            <person name="Pelletier E."/>
            <person name="Niang G."/>
            <person name="Scheremetjew M."/>
            <person name="Finn R."/>
            <person name="Kale V."/>
            <person name="Holt S."/>
            <person name="Cochrane G."/>
            <person name="Meng A."/>
            <person name="Brown T."/>
            <person name="Cohen L."/>
        </authorList>
    </citation>
    <scope>NUCLEOTIDE SEQUENCE</scope>
</reference>
<evidence type="ECO:0000313" key="1">
    <source>
        <dbReference type="EMBL" id="CAD8859981.1"/>
    </source>
</evidence>
<proteinExistence type="predicted"/>
<organism evidence="1">
    <name type="scientific">Noctiluca scintillans</name>
    <name type="common">Sea sparkle</name>
    <name type="synonym">Red tide dinoflagellate</name>
    <dbReference type="NCBI Taxonomy" id="2966"/>
    <lineage>
        <taxon>Eukaryota</taxon>
        <taxon>Sar</taxon>
        <taxon>Alveolata</taxon>
        <taxon>Dinophyceae</taxon>
        <taxon>Noctilucales</taxon>
        <taxon>Noctilucaceae</taxon>
        <taxon>Noctiluca</taxon>
    </lineage>
</organism>
<dbReference type="GO" id="GO:0045259">
    <property type="term" value="C:proton-transporting ATP synthase complex"/>
    <property type="evidence" value="ECO:0007669"/>
    <property type="project" value="InterPro"/>
</dbReference>
<dbReference type="EMBL" id="HBFQ01048079">
    <property type="protein sequence ID" value="CAD8859981.1"/>
    <property type="molecule type" value="Transcribed_RNA"/>
</dbReference>
<dbReference type="Gene3D" id="6.10.280.70">
    <property type="match status" value="1"/>
</dbReference>
<dbReference type="AlphaFoldDB" id="A0A7S1ANJ4"/>
<gene>
    <name evidence="1" type="ORF">NSCI0253_LOCUS34335</name>
</gene>
<dbReference type="GO" id="GO:0015078">
    <property type="term" value="F:proton transmembrane transporter activity"/>
    <property type="evidence" value="ECO:0007669"/>
    <property type="project" value="InterPro"/>
</dbReference>
<dbReference type="InterPro" id="IPR036228">
    <property type="entry name" value="ATP_synth_F0_dsu_sf_mt"/>
</dbReference>